<evidence type="ECO:0000259" key="3">
    <source>
        <dbReference type="Pfam" id="PF02357"/>
    </source>
</evidence>
<organism evidence="4">
    <name type="scientific">Schlesneria paludicola</name>
    <dbReference type="NCBI Taxonomy" id="360056"/>
    <lineage>
        <taxon>Bacteria</taxon>
        <taxon>Pseudomonadati</taxon>
        <taxon>Planctomycetota</taxon>
        <taxon>Planctomycetia</taxon>
        <taxon>Planctomycetales</taxon>
        <taxon>Planctomycetaceae</taxon>
        <taxon>Schlesneria</taxon>
    </lineage>
</organism>
<protein>
    <recommendedName>
        <fullName evidence="3">NusG-like N-terminal domain-containing protein</fullName>
    </recommendedName>
</protein>
<gene>
    <name evidence="4" type="ORF">ENS64_02580</name>
</gene>
<dbReference type="SUPFAM" id="SSF82679">
    <property type="entry name" value="N-utilization substance G protein NusG, N-terminal domain"/>
    <property type="match status" value="1"/>
</dbReference>
<name>A0A7C4QMB7_9PLAN</name>
<comment type="caution">
    <text evidence="4">The sequence shown here is derived from an EMBL/GenBank/DDBJ whole genome shotgun (WGS) entry which is preliminary data.</text>
</comment>
<proteinExistence type="predicted"/>
<dbReference type="InterPro" id="IPR036735">
    <property type="entry name" value="NGN_dom_sf"/>
</dbReference>
<keyword evidence="1" id="KW-0804">Transcription</keyword>
<evidence type="ECO:0000313" key="4">
    <source>
        <dbReference type="EMBL" id="HGT38144.1"/>
    </source>
</evidence>
<dbReference type="InterPro" id="IPR008991">
    <property type="entry name" value="Translation_prot_SH3-like_sf"/>
</dbReference>
<feature type="region of interest" description="Disordered" evidence="2">
    <location>
        <begin position="1"/>
        <end position="23"/>
    </location>
</feature>
<sequence>MRRVRVGPSRALRNGSTERGSQRIAQKGMAVPILAAIPELWPEGVLDETDPPSRCLTQWVALRVQPRCKKAVARVLMRDDFAYFLCLRSVTRVYQRRRVVSQVPLFPGYVFAAGENQELLEQLWQVRHVSCVLTPPDPAKFLRELTSLRRILSAGVPVTPEEQLQPGQRARIIRGCFEGLEGTVLINRSGLRLMIAVGLLGRGASIEVTPDMVERL</sequence>
<dbReference type="GO" id="GO:0006354">
    <property type="term" value="P:DNA-templated transcription elongation"/>
    <property type="evidence" value="ECO:0007669"/>
    <property type="project" value="InterPro"/>
</dbReference>
<dbReference type="InterPro" id="IPR006645">
    <property type="entry name" value="NGN-like_dom"/>
</dbReference>
<dbReference type="CDD" id="cd06091">
    <property type="entry name" value="KOW_NusG"/>
    <property type="match status" value="1"/>
</dbReference>
<feature type="domain" description="NusG-like N-terminal" evidence="3">
    <location>
        <begin position="58"/>
        <end position="125"/>
    </location>
</feature>
<dbReference type="EMBL" id="DSVQ01000006">
    <property type="protein sequence ID" value="HGT38144.1"/>
    <property type="molecule type" value="Genomic_DNA"/>
</dbReference>
<dbReference type="SUPFAM" id="SSF50104">
    <property type="entry name" value="Translation proteins SH3-like domain"/>
    <property type="match status" value="1"/>
</dbReference>
<dbReference type="Gene3D" id="3.30.70.940">
    <property type="entry name" value="NusG, N-terminal domain"/>
    <property type="match status" value="1"/>
</dbReference>
<reference evidence="4" key="1">
    <citation type="journal article" date="2020" name="mSystems">
        <title>Genome- and Community-Level Interaction Insights into Carbon Utilization and Element Cycling Functions of Hydrothermarchaeota in Hydrothermal Sediment.</title>
        <authorList>
            <person name="Zhou Z."/>
            <person name="Liu Y."/>
            <person name="Xu W."/>
            <person name="Pan J."/>
            <person name="Luo Z.H."/>
            <person name="Li M."/>
        </authorList>
    </citation>
    <scope>NUCLEOTIDE SEQUENCE [LARGE SCALE GENOMIC DNA]</scope>
    <source>
        <strain evidence="4">SpSt-508</strain>
    </source>
</reference>
<evidence type="ECO:0000256" key="1">
    <source>
        <dbReference type="ARBA" id="ARBA00023163"/>
    </source>
</evidence>
<dbReference type="AlphaFoldDB" id="A0A7C4QMB7"/>
<accession>A0A7C4QMB7</accession>
<dbReference type="Pfam" id="PF02357">
    <property type="entry name" value="NusG"/>
    <property type="match status" value="1"/>
</dbReference>
<evidence type="ECO:0000256" key="2">
    <source>
        <dbReference type="SAM" id="MobiDB-lite"/>
    </source>
</evidence>